<dbReference type="Gene3D" id="3.40.50.1110">
    <property type="entry name" value="SGNH hydrolase"/>
    <property type="match status" value="1"/>
</dbReference>
<accession>A0A3G8JRQ9</accession>
<dbReference type="EMBL" id="CP033972">
    <property type="protein sequence ID" value="AZG47162.1"/>
    <property type="molecule type" value="Genomic_DNA"/>
</dbReference>
<protein>
    <recommendedName>
        <fullName evidence="2">SGNH hydrolase-type esterase domain-containing protein</fullName>
    </recommendedName>
</protein>
<dbReference type="PANTHER" id="PTHR30383">
    <property type="entry name" value="THIOESTERASE 1/PROTEASE 1/LYSOPHOSPHOLIPASE L1"/>
    <property type="match status" value="1"/>
</dbReference>
<gene>
    <name evidence="3" type="ORF">D7316_03770</name>
</gene>
<organism evidence="3 4">
    <name type="scientific">Gordonia insulae</name>
    <dbReference type="NCBI Taxonomy" id="2420509"/>
    <lineage>
        <taxon>Bacteria</taxon>
        <taxon>Bacillati</taxon>
        <taxon>Actinomycetota</taxon>
        <taxon>Actinomycetes</taxon>
        <taxon>Mycobacteriales</taxon>
        <taxon>Gordoniaceae</taxon>
        <taxon>Gordonia</taxon>
    </lineage>
</organism>
<feature type="compositionally biased region" description="Polar residues" evidence="1">
    <location>
        <begin position="97"/>
        <end position="110"/>
    </location>
</feature>
<evidence type="ECO:0000313" key="3">
    <source>
        <dbReference type="EMBL" id="AZG47162.1"/>
    </source>
</evidence>
<name>A0A3G8JRQ9_9ACTN</name>
<dbReference type="RefSeq" id="WP_164473816.1">
    <property type="nucleotide sequence ID" value="NZ_CP033972.1"/>
</dbReference>
<dbReference type="InterPro" id="IPR051532">
    <property type="entry name" value="Ester_Hydrolysis_Enzymes"/>
</dbReference>
<dbReference type="InterPro" id="IPR036514">
    <property type="entry name" value="SGNH_hydro_sf"/>
</dbReference>
<dbReference type="Pfam" id="PF13472">
    <property type="entry name" value="Lipase_GDSL_2"/>
    <property type="match status" value="1"/>
</dbReference>
<dbReference type="InterPro" id="IPR013830">
    <property type="entry name" value="SGNH_hydro"/>
</dbReference>
<evidence type="ECO:0000256" key="1">
    <source>
        <dbReference type="SAM" id="MobiDB-lite"/>
    </source>
</evidence>
<dbReference type="KEGG" id="gom:D7316_03770"/>
<feature type="domain" description="SGNH hydrolase-type esterase" evidence="2">
    <location>
        <begin position="58"/>
        <end position="223"/>
    </location>
</feature>
<keyword evidence="4" id="KW-1185">Reference proteome</keyword>
<proteinExistence type="predicted"/>
<sequence length="250" mass="27089">MSPLSTAPASASRPARRSPRDHGLLPILCILTTLLLAGCAPSPGPDLSPTNGSPVLYVLGDSYATGFTHGEDNAYPEVIEDRTCWDVEVDGEDGTGYVNSGSRKNGQSTYPERVPRAASAHPRIVLIQGSDNDIRYPPEQITRAAERTYDEVRTALPDARLVAVGPVQVPAIPLPQLERVRDALERATAAKDVQFIDPIALNWMSDPRLFESDGAHPTLRGHRHLASDIIRQLWVGGSPTECISTSPSRR</sequence>
<feature type="region of interest" description="Disordered" evidence="1">
    <location>
        <begin position="95"/>
        <end position="115"/>
    </location>
</feature>
<evidence type="ECO:0000259" key="2">
    <source>
        <dbReference type="Pfam" id="PF13472"/>
    </source>
</evidence>
<dbReference type="Proteomes" id="UP000271469">
    <property type="component" value="Chromosome"/>
</dbReference>
<dbReference type="CDD" id="cd00229">
    <property type="entry name" value="SGNH_hydrolase"/>
    <property type="match status" value="1"/>
</dbReference>
<evidence type="ECO:0000313" key="4">
    <source>
        <dbReference type="Proteomes" id="UP000271469"/>
    </source>
</evidence>
<dbReference type="SUPFAM" id="SSF52266">
    <property type="entry name" value="SGNH hydrolase"/>
    <property type="match status" value="1"/>
</dbReference>
<reference evidence="3 4" key="1">
    <citation type="submission" date="2018-11" db="EMBL/GenBank/DDBJ databases">
        <title>Gordonia insulae sp. nov., isolated from an island soil.</title>
        <authorList>
            <person name="Kim Y.S."/>
            <person name="Kim S.B."/>
        </authorList>
    </citation>
    <scope>NUCLEOTIDE SEQUENCE [LARGE SCALE GENOMIC DNA]</scope>
    <source>
        <strain evidence="3 4">MMS17-SY073</strain>
    </source>
</reference>
<dbReference type="AlphaFoldDB" id="A0A3G8JRQ9"/>